<evidence type="ECO:0000313" key="1">
    <source>
        <dbReference type="EMBL" id="MFC5948256.1"/>
    </source>
</evidence>
<dbReference type="EMBL" id="JBHSQK010000013">
    <property type="protein sequence ID" value="MFC5948256.1"/>
    <property type="molecule type" value="Genomic_DNA"/>
</dbReference>
<accession>A0ABW1I3R1</accession>
<reference evidence="2" key="1">
    <citation type="journal article" date="2019" name="Int. J. Syst. Evol. Microbiol.">
        <title>The Global Catalogue of Microorganisms (GCM) 10K type strain sequencing project: providing services to taxonomists for standard genome sequencing and annotation.</title>
        <authorList>
            <consortium name="The Broad Institute Genomics Platform"/>
            <consortium name="The Broad Institute Genome Sequencing Center for Infectious Disease"/>
            <person name="Wu L."/>
            <person name="Ma J."/>
        </authorList>
    </citation>
    <scope>NUCLEOTIDE SEQUENCE [LARGE SCALE GENOMIC DNA]</scope>
    <source>
        <strain evidence="2">CGMCC 4.7397</strain>
    </source>
</reference>
<keyword evidence="2" id="KW-1185">Reference proteome</keyword>
<dbReference type="RefSeq" id="WP_379565317.1">
    <property type="nucleotide sequence ID" value="NZ_JBHSQK010000013.1"/>
</dbReference>
<sequence length="77" mass="8147">MNPTVRVETRAHAIGELLHELSDLLVACHAVPEAAQPDRWAADADKITGQVALALATARARLVPGPTTTPATVERLT</sequence>
<gene>
    <name evidence="1" type="ORF">ACFQH9_08205</name>
</gene>
<proteinExistence type="predicted"/>
<name>A0ABW1I3R1_9PSEU</name>
<protein>
    <submittedName>
        <fullName evidence="1">Uncharacterized protein</fullName>
    </submittedName>
</protein>
<evidence type="ECO:0000313" key="2">
    <source>
        <dbReference type="Proteomes" id="UP001596119"/>
    </source>
</evidence>
<comment type="caution">
    <text evidence="1">The sequence shown here is derived from an EMBL/GenBank/DDBJ whole genome shotgun (WGS) entry which is preliminary data.</text>
</comment>
<organism evidence="1 2">
    <name type="scientific">Pseudonocardia lutea</name>
    <dbReference type="NCBI Taxonomy" id="2172015"/>
    <lineage>
        <taxon>Bacteria</taxon>
        <taxon>Bacillati</taxon>
        <taxon>Actinomycetota</taxon>
        <taxon>Actinomycetes</taxon>
        <taxon>Pseudonocardiales</taxon>
        <taxon>Pseudonocardiaceae</taxon>
        <taxon>Pseudonocardia</taxon>
    </lineage>
</organism>
<dbReference type="Proteomes" id="UP001596119">
    <property type="component" value="Unassembled WGS sequence"/>
</dbReference>